<feature type="compositionally biased region" description="Polar residues" evidence="1">
    <location>
        <begin position="366"/>
        <end position="377"/>
    </location>
</feature>
<dbReference type="EMBL" id="JAGBKM010000001">
    <property type="protein sequence ID" value="MBO1529685.1"/>
    <property type="molecule type" value="Genomic_DNA"/>
</dbReference>
<evidence type="ECO:0000256" key="1">
    <source>
        <dbReference type="SAM" id="MobiDB-lite"/>
    </source>
</evidence>
<evidence type="ECO:0000313" key="3">
    <source>
        <dbReference type="EMBL" id="MBO1529685.1"/>
    </source>
</evidence>
<feature type="compositionally biased region" description="Polar residues" evidence="1">
    <location>
        <begin position="389"/>
        <end position="399"/>
    </location>
</feature>
<gene>
    <name evidence="3" type="ORF">J3492_00460</name>
</gene>
<proteinExistence type="predicted"/>
<name>A0ABS3NJW4_9GAMM</name>
<protein>
    <recommendedName>
        <fullName evidence="5">DUF11 domain-containing protein</fullName>
    </recommendedName>
</protein>
<dbReference type="RefSeq" id="WP_207988612.1">
    <property type="nucleotide sequence ID" value="NZ_JAGBKM010000001.1"/>
</dbReference>
<keyword evidence="2" id="KW-0732">Signal</keyword>
<accession>A0ABS3NJW4</accession>
<evidence type="ECO:0000313" key="4">
    <source>
        <dbReference type="Proteomes" id="UP000664554"/>
    </source>
</evidence>
<feature type="region of interest" description="Disordered" evidence="1">
    <location>
        <begin position="364"/>
        <end position="399"/>
    </location>
</feature>
<sequence length="706" mass="73939">MKSGTFKYSVLTVSIAAAFGINNIANAAEVVAESAPTIENIASATYKIGNVEQTPVESNPVTVNITQSAAFSLTAKNDDDNAADDYNRNLTVTPKGRVTFNHTLTNSGNVKDTYTLDLAQGGTIPGTEFGQDPTSAYDLDATNVTYTIYNAEGTDISTTTVTGTEFKNTDIILQPNERAEISIAAKTTGNVGGNSQNLTLSASSAFFTDTANNADATPLTNINNSQTKLPVFKITSKASSTLNLNDPSSKVTYTVTVKNDDSADYAVNANNITVFNGLPEGLRLADQPNLSVSNNATIVPGIEGEGSSTANDSIRVTLLNLAPGETATITFDVQKDKDEPLAEPKNTINHASVTLNLGENVVMYDSTDSTDPQQNTDEFYPASDDSEVTDGTVSTATGSDSAAPLVANQRAISLINPTTKEIPTNTGDTTLVTHSVVIQNTGQEVEGDEADEVKFTIAPDANNKVTVVTGSVELVYDADNNPATPNVTYTILRDINGDNDLTNAVPKDGAPPWTGMAPGSTVTVNYLVESNDAVLGTTEDITVAMVLGGNDVPTTGERLVKNKTQVKGLKLDKKQALNKACAAGATLTFTQDDVAAEPGDCIVYKITAFNQFSAADARFTFDDVVITDTTDRFNNKAQVLTSTTTPAYTVKLANVADANALPADNAHGATADSTAISGTVTSLAPQKYAAMVFAVQINPTGADGSL</sequence>
<keyword evidence="4" id="KW-1185">Reference proteome</keyword>
<feature type="chain" id="PRO_5046464241" description="DUF11 domain-containing protein" evidence="2">
    <location>
        <begin position="28"/>
        <end position="706"/>
    </location>
</feature>
<organism evidence="3 4">
    <name type="scientific">Psychrobacter coccoides</name>
    <dbReference type="NCBI Taxonomy" id="2818440"/>
    <lineage>
        <taxon>Bacteria</taxon>
        <taxon>Pseudomonadati</taxon>
        <taxon>Pseudomonadota</taxon>
        <taxon>Gammaproteobacteria</taxon>
        <taxon>Moraxellales</taxon>
        <taxon>Moraxellaceae</taxon>
        <taxon>Psychrobacter</taxon>
    </lineage>
</organism>
<comment type="caution">
    <text evidence="3">The sequence shown here is derived from an EMBL/GenBank/DDBJ whole genome shotgun (WGS) entry which is preliminary data.</text>
</comment>
<evidence type="ECO:0000256" key="2">
    <source>
        <dbReference type="SAM" id="SignalP"/>
    </source>
</evidence>
<reference evidence="3 4" key="1">
    <citation type="submission" date="2021-03" db="EMBL/GenBank/DDBJ databases">
        <authorList>
            <person name="Shang D.-D."/>
            <person name="Du Z.-J."/>
            <person name="Chen G.-J."/>
        </authorList>
    </citation>
    <scope>NUCLEOTIDE SEQUENCE [LARGE SCALE GENOMIC DNA]</scope>
    <source>
        <strain evidence="3 4">F1192</strain>
    </source>
</reference>
<feature type="signal peptide" evidence="2">
    <location>
        <begin position="1"/>
        <end position="27"/>
    </location>
</feature>
<evidence type="ECO:0008006" key="5">
    <source>
        <dbReference type="Google" id="ProtNLM"/>
    </source>
</evidence>
<dbReference type="Proteomes" id="UP000664554">
    <property type="component" value="Unassembled WGS sequence"/>
</dbReference>